<dbReference type="RefSeq" id="XP_056551348.1">
    <property type="nucleotide sequence ID" value="XM_056702348.1"/>
</dbReference>
<evidence type="ECO:0000256" key="3">
    <source>
        <dbReference type="ARBA" id="ARBA00004496"/>
    </source>
</evidence>
<keyword evidence="13" id="KW-0413">Isomerase</keyword>
<evidence type="ECO:0000256" key="2">
    <source>
        <dbReference type="ARBA" id="ARBA00001911"/>
    </source>
</evidence>
<evidence type="ECO:0000259" key="16">
    <source>
        <dbReference type="Pfam" id="PF01658"/>
    </source>
</evidence>
<dbReference type="InterPro" id="IPR013021">
    <property type="entry name" value="Myo-inos-1-P_Synthase_GAPDH"/>
</dbReference>
<evidence type="ECO:0000256" key="6">
    <source>
        <dbReference type="ARBA" id="ARBA00012125"/>
    </source>
</evidence>
<dbReference type="Gene3D" id="3.40.50.720">
    <property type="entry name" value="NAD(P)-binding Rossmann-like Domain"/>
    <property type="match status" value="1"/>
</dbReference>
<comment type="subcellular location">
    <subcellularLocation>
        <location evidence="3">Cytoplasm</location>
    </subcellularLocation>
</comment>
<dbReference type="InterPro" id="IPR002587">
    <property type="entry name" value="Myo-inos-1-P_Synthase"/>
</dbReference>
<keyword evidence="10" id="KW-0520">NAD</keyword>
<dbReference type="Pfam" id="PF01658">
    <property type="entry name" value="Inos-1-P_synth"/>
    <property type="match status" value="1"/>
</dbReference>
<evidence type="ECO:0000256" key="1">
    <source>
        <dbReference type="ARBA" id="ARBA00000113"/>
    </source>
</evidence>
<organism evidence="17 18">
    <name type="scientific">Penicillium cataractarum</name>
    <dbReference type="NCBI Taxonomy" id="2100454"/>
    <lineage>
        <taxon>Eukaryota</taxon>
        <taxon>Fungi</taxon>
        <taxon>Dikarya</taxon>
        <taxon>Ascomycota</taxon>
        <taxon>Pezizomycotina</taxon>
        <taxon>Eurotiomycetes</taxon>
        <taxon>Eurotiomycetidae</taxon>
        <taxon>Eurotiales</taxon>
        <taxon>Aspergillaceae</taxon>
        <taxon>Penicillium</taxon>
    </lineage>
</organism>
<evidence type="ECO:0000313" key="17">
    <source>
        <dbReference type="EMBL" id="KAJ5363721.1"/>
    </source>
</evidence>
<reference evidence="17" key="2">
    <citation type="journal article" date="2023" name="IMA Fungus">
        <title>Comparative genomic study of the Penicillium genus elucidates a diverse pangenome and 15 lateral gene transfer events.</title>
        <authorList>
            <person name="Petersen C."/>
            <person name="Sorensen T."/>
            <person name="Nielsen M.R."/>
            <person name="Sondergaard T.E."/>
            <person name="Sorensen J.L."/>
            <person name="Fitzpatrick D.A."/>
            <person name="Frisvad J.C."/>
            <person name="Nielsen K.L."/>
        </authorList>
    </citation>
    <scope>NUCLEOTIDE SEQUENCE</scope>
    <source>
        <strain evidence="17">IBT 29864</strain>
    </source>
</reference>
<dbReference type="GO" id="GO:0008654">
    <property type="term" value="P:phospholipid biosynthetic process"/>
    <property type="evidence" value="ECO:0007669"/>
    <property type="project" value="UniProtKB-KW"/>
</dbReference>
<evidence type="ECO:0000256" key="4">
    <source>
        <dbReference type="ARBA" id="ARBA00005117"/>
    </source>
</evidence>
<evidence type="ECO:0000256" key="7">
    <source>
        <dbReference type="ARBA" id="ARBA00022490"/>
    </source>
</evidence>
<evidence type="ECO:0000256" key="13">
    <source>
        <dbReference type="ARBA" id="ARBA00023235"/>
    </source>
</evidence>
<dbReference type="GO" id="GO:0004512">
    <property type="term" value="F:inositol-3-phosphate synthase activity"/>
    <property type="evidence" value="ECO:0007669"/>
    <property type="project" value="UniProtKB-EC"/>
</dbReference>
<dbReference type="InterPro" id="IPR036291">
    <property type="entry name" value="NAD(P)-bd_dom_sf"/>
</dbReference>
<keyword evidence="11" id="KW-0443">Lipid metabolism</keyword>
<keyword evidence="18" id="KW-1185">Reference proteome</keyword>
<feature type="region of interest" description="Disordered" evidence="15">
    <location>
        <begin position="1"/>
        <end position="23"/>
    </location>
</feature>
<feature type="compositionally biased region" description="Polar residues" evidence="15">
    <location>
        <begin position="8"/>
        <end position="23"/>
    </location>
</feature>
<keyword evidence="14" id="KW-1208">Phospholipid metabolism</keyword>
<dbReference type="EMBL" id="JAPZBS010000008">
    <property type="protein sequence ID" value="KAJ5363721.1"/>
    <property type="molecule type" value="Genomic_DNA"/>
</dbReference>
<dbReference type="GeneID" id="81441527"/>
<keyword evidence="7" id="KW-0963">Cytoplasm</keyword>
<evidence type="ECO:0000256" key="14">
    <source>
        <dbReference type="ARBA" id="ARBA00023264"/>
    </source>
</evidence>
<comment type="pathway">
    <text evidence="4">Polyol metabolism; myo-inositol biosynthesis; myo-inositol from D-glucose 6-phosphate: step 1/2.</text>
</comment>
<evidence type="ECO:0000256" key="5">
    <source>
        <dbReference type="ARBA" id="ARBA00010813"/>
    </source>
</evidence>
<dbReference type="EC" id="5.5.1.4" evidence="6"/>
<evidence type="ECO:0000313" key="18">
    <source>
        <dbReference type="Proteomes" id="UP001147782"/>
    </source>
</evidence>
<evidence type="ECO:0000256" key="12">
    <source>
        <dbReference type="ARBA" id="ARBA00023209"/>
    </source>
</evidence>
<keyword evidence="12" id="KW-0594">Phospholipid biosynthesis</keyword>
<comment type="cofactor">
    <cofactor evidence="2">
        <name>NAD(+)</name>
        <dbReference type="ChEBI" id="CHEBI:57540"/>
    </cofactor>
</comment>
<dbReference type="PANTHER" id="PTHR11510">
    <property type="entry name" value="MYO-INOSITOL-1 PHOSPHATE SYNTHASE"/>
    <property type="match status" value="1"/>
</dbReference>
<comment type="catalytic activity">
    <reaction evidence="1">
        <text>D-glucose 6-phosphate = 1D-myo-inositol 3-phosphate</text>
        <dbReference type="Rhea" id="RHEA:10716"/>
        <dbReference type="ChEBI" id="CHEBI:58401"/>
        <dbReference type="ChEBI" id="CHEBI:61548"/>
        <dbReference type="EC" id="5.5.1.4"/>
    </reaction>
</comment>
<evidence type="ECO:0000256" key="8">
    <source>
        <dbReference type="ARBA" id="ARBA00022516"/>
    </source>
</evidence>
<keyword evidence="9" id="KW-0398">Inositol biosynthesis</keyword>
<dbReference type="GO" id="GO:0005737">
    <property type="term" value="C:cytoplasm"/>
    <property type="evidence" value="ECO:0007669"/>
    <property type="project" value="UniProtKB-SubCell"/>
</dbReference>
<dbReference type="Proteomes" id="UP001147782">
    <property type="component" value="Unassembled WGS sequence"/>
</dbReference>
<proteinExistence type="inferred from homology"/>
<dbReference type="FunFam" id="3.40.50.720:FF:000069">
    <property type="entry name" value="Inositol-3-phosphate synthase 1"/>
    <property type="match status" value="1"/>
</dbReference>
<dbReference type="GO" id="GO:0006021">
    <property type="term" value="P:inositol biosynthetic process"/>
    <property type="evidence" value="ECO:0007669"/>
    <property type="project" value="UniProtKB-KW"/>
</dbReference>
<feature type="domain" description="Myo-inositol-1-phosphate synthase GAPDH-like" evidence="16">
    <location>
        <begin position="331"/>
        <end position="437"/>
    </location>
</feature>
<dbReference type="Pfam" id="PF07994">
    <property type="entry name" value="NAD_binding_5"/>
    <property type="match status" value="1"/>
</dbReference>
<dbReference type="SUPFAM" id="SSF55347">
    <property type="entry name" value="Glyceraldehyde-3-phosphate dehydrogenase-like, C-terminal domain"/>
    <property type="match status" value="1"/>
</dbReference>
<comment type="caution">
    <text evidence="17">The sequence shown here is derived from an EMBL/GenBank/DDBJ whole genome shotgun (WGS) entry which is preliminary data.</text>
</comment>
<dbReference type="Gene3D" id="3.30.360.10">
    <property type="entry name" value="Dihydrodipicolinate Reductase, domain 2"/>
    <property type="match status" value="1"/>
</dbReference>
<dbReference type="PIRSF" id="PIRSF015578">
    <property type="entry name" value="Myoinos-ppht_syn"/>
    <property type="match status" value="1"/>
</dbReference>
<dbReference type="SUPFAM" id="SSF51735">
    <property type="entry name" value="NAD(P)-binding Rossmann-fold domains"/>
    <property type="match status" value="1"/>
</dbReference>
<evidence type="ECO:0000256" key="9">
    <source>
        <dbReference type="ARBA" id="ARBA00022550"/>
    </source>
</evidence>
<dbReference type="OrthoDB" id="2887at2759"/>
<name>A0A9W9RNY2_9EURO</name>
<gene>
    <name evidence="17" type="ORF">N7496_009434</name>
</gene>
<keyword evidence="8" id="KW-0444">Lipid biosynthesis</keyword>
<sequence>MAPHASSDVANGTVNGSARQEASPLFTVQSPNVVYTDNEIKSQYAYQTTEITRTADNKMVATPKATNYHFKVERKVGKVGMMLVGWGGNNGSTVTAGIIANRRGLSWETREGHQNANYYGSIVMSSTVKLGTDAKTGEEINIPFRDLLPMVHPNDLVIGGWDISSLDLAASMDRAQVLEPSLKAMVRKEMAEMKPLPSIYYPDFIAANQEDRADNVIEGTKASWAHVEQIQKDIRDFKAKNDLDKVIVMWTANTERYADILPGVNDTAENLINSIKNGHEEVAPSTVFAIASILENAPFINGSPQNTFVPGALQFAEQRGAFIGGDDFKSGQTKMKSALVDFLINAGIKLTSIASYNHLGNNDGKNLSSQKQFRSKEISKSNVVDDMVAANHILYEKDEHPDHTVVIKYMPAVGDNKRALDEYYAEIFMGGHQTISFWKADSEGAEYKGFHSVLSVLSYMLKAPLTPPGTPVVNALGKQRSALINIFRACVGLQPESEMTLEHKLLHSLIIMQTEIDFSTLSK</sequence>
<accession>A0A9W9RNY2</accession>
<comment type="similarity">
    <text evidence="5">Belongs to the myo-inositol 1-phosphate synthase family.</text>
</comment>
<dbReference type="AlphaFoldDB" id="A0A9W9RNY2"/>
<reference evidence="17" key="1">
    <citation type="submission" date="2022-11" db="EMBL/GenBank/DDBJ databases">
        <authorList>
            <person name="Petersen C."/>
        </authorList>
    </citation>
    <scope>NUCLEOTIDE SEQUENCE</scope>
    <source>
        <strain evidence="17">IBT 29864</strain>
    </source>
</reference>
<evidence type="ECO:0000256" key="11">
    <source>
        <dbReference type="ARBA" id="ARBA00023098"/>
    </source>
</evidence>
<evidence type="ECO:0000256" key="10">
    <source>
        <dbReference type="ARBA" id="ARBA00023027"/>
    </source>
</evidence>
<protein>
    <recommendedName>
        <fullName evidence="6">inositol-3-phosphate synthase</fullName>
        <ecNumber evidence="6">5.5.1.4</ecNumber>
    </recommendedName>
</protein>
<evidence type="ECO:0000256" key="15">
    <source>
        <dbReference type="SAM" id="MobiDB-lite"/>
    </source>
</evidence>